<dbReference type="PRINTS" id="PR00344">
    <property type="entry name" value="BCTRLSENSOR"/>
</dbReference>
<dbReference type="PANTHER" id="PTHR43065">
    <property type="entry name" value="SENSOR HISTIDINE KINASE"/>
    <property type="match status" value="1"/>
</dbReference>
<feature type="transmembrane region" description="Helical" evidence="9">
    <location>
        <begin position="51"/>
        <end position="73"/>
    </location>
</feature>
<keyword evidence="4" id="KW-0808">Transferase</keyword>
<dbReference type="InterPro" id="IPR005467">
    <property type="entry name" value="His_kinase_dom"/>
</dbReference>
<dbReference type="SUPFAM" id="SSF47384">
    <property type="entry name" value="Homodimeric domain of signal transducing histidine kinase"/>
    <property type="match status" value="1"/>
</dbReference>
<feature type="transmembrane region" description="Helical" evidence="9">
    <location>
        <begin position="212"/>
        <end position="232"/>
    </location>
</feature>
<dbReference type="SMART" id="SM00387">
    <property type="entry name" value="HATPase_c"/>
    <property type="match status" value="1"/>
</dbReference>
<feature type="transmembrane region" description="Helical" evidence="9">
    <location>
        <begin position="188"/>
        <end position="206"/>
    </location>
</feature>
<reference evidence="11 12" key="1">
    <citation type="submission" date="2013-09" db="EMBL/GenBank/DDBJ databases">
        <title>Whole genome shotgun sequence of Vibrio proteolyticus NBRC 13287.</title>
        <authorList>
            <person name="Isaki S."/>
            <person name="Hosoyama A."/>
            <person name="Numata M."/>
            <person name="Hashimoto M."/>
            <person name="Hosoyama Y."/>
            <person name="Tsuchikane K."/>
            <person name="Noguchi M."/>
            <person name="Hirakata S."/>
            <person name="Ichikawa N."/>
            <person name="Ohji S."/>
            <person name="Yamazoe A."/>
            <person name="Fujita N."/>
        </authorList>
    </citation>
    <scope>NUCLEOTIDE SEQUENCE [LARGE SCALE GENOMIC DNA]</scope>
    <source>
        <strain evidence="11 12">NBRC 13287</strain>
    </source>
</reference>
<evidence type="ECO:0000256" key="7">
    <source>
        <dbReference type="ARBA" id="ARBA00022840"/>
    </source>
</evidence>
<feature type="transmembrane region" description="Helical" evidence="9">
    <location>
        <begin position="93"/>
        <end position="111"/>
    </location>
</feature>
<sequence>MPLSEDSIRLATMDMLIIFKIYLFYGLTFFAVAFAILFRDLRNSRIRIAKALPWLAVFGLIHGIHQWSSLYIVMYEHEFTLTRTLEILKAIKLWVAFLPLLWFAWQLLPLTTWQHRRTIKIGVMATQGMFLLGIWLSYDEVNFAEYIHAVTEQIRWVYGLGSALLAGLALISYARVLEKEGYDGRRPFHATGLAVIGYGLSVSVFTLDHGTWALLLRTILASAILVTLWFALRVFDRERDHQIETAMQQSQQDAKLKELGELTSAVAHEIKTPLSSAMMSCDLLANQVPDNAACQRQIDRIRYGLSRAAEISQEVLNYAHHKPIQRQPICLAEVVQSALDLNQFRLGGFDLKVNLDEKLIISGDAGLLEEVFSNLIANAIDASQKNKRIQIDGFQNKLTAVVRVSDHGGGMPEPLLNKATQPFFTTKPKGEGTGMGLALCKQIVQQHGGELLLYNHQYGLCVDVQLPRKC</sequence>
<proteinExistence type="predicted"/>
<evidence type="ECO:0000256" key="4">
    <source>
        <dbReference type="ARBA" id="ARBA00022679"/>
    </source>
</evidence>
<dbReference type="Gene3D" id="3.30.565.10">
    <property type="entry name" value="Histidine kinase-like ATPase, C-terminal domain"/>
    <property type="match status" value="1"/>
</dbReference>
<gene>
    <name evidence="11" type="ORF">VPR01S_15_00500</name>
</gene>
<dbReference type="Pfam" id="PF00512">
    <property type="entry name" value="HisKA"/>
    <property type="match status" value="1"/>
</dbReference>
<dbReference type="PANTHER" id="PTHR43065:SF10">
    <property type="entry name" value="PEROXIDE STRESS-ACTIVATED HISTIDINE KINASE MAK3"/>
    <property type="match status" value="1"/>
</dbReference>
<keyword evidence="9" id="KW-0472">Membrane</keyword>
<dbReference type="InterPro" id="IPR003594">
    <property type="entry name" value="HATPase_dom"/>
</dbReference>
<dbReference type="Proteomes" id="UP000016570">
    <property type="component" value="Unassembled WGS sequence"/>
</dbReference>
<dbReference type="EMBL" id="BATJ01000015">
    <property type="protein sequence ID" value="GAD68532.1"/>
    <property type="molecule type" value="Genomic_DNA"/>
</dbReference>
<dbReference type="InterPro" id="IPR036890">
    <property type="entry name" value="HATPase_C_sf"/>
</dbReference>
<evidence type="ECO:0000313" key="11">
    <source>
        <dbReference type="EMBL" id="GAD68532.1"/>
    </source>
</evidence>
<evidence type="ECO:0000256" key="3">
    <source>
        <dbReference type="ARBA" id="ARBA00022553"/>
    </source>
</evidence>
<feature type="transmembrane region" description="Helical" evidence="9">
    <location>
        <begin position="156"/>
        <end position="176"/>
    </location>
</feature>
<dbReference type="Pfam" id="PF02518">
    <property type="entry name" value="HATPase_c"/>
    <property type="match status" value="1"/>
</dbReference>
<dbReference type="PROSITE" id="PS50109">
    <property type="entry name" value="HIS_KIN"/>
    <property type="match status" value="1"/>
</dbReference>
<protein>
    <recommendedName>
        <fullName evidence="2">histidine kinase</fullName>
        <ecNumber evidence="2">2.7.13.3</ecNumber>
    </recommendedName>
</protein>
<evidence type="ECO:0000256" key="9">
    <source>
        <dbReference type="SAM" id="Phobius"/>
    </source>
</evidence>
<dbReference type="EC" id="2.7.13.3" evidence="2"/>
<dbReference type="eggNOG" id="COG4191">
    <property type="taxonomic scope" value="Bacteria"/>
</dbReference>
<dbReference type="GO" id="GO:0000155">
    <property type="term" value="F:phosphorelay sensor kinase activity"/>
    <property type="evidence" value="ECO:0007669"/>
    <property type="project" value="InterPro"/>
</dbReference>
<evidence type="ECO:0000256" key="1">
    <source>
        <dbReference type="ARBA" id="ARBA00000085"/>
    </source>
</evidence>
<dbReference type="SUPFAM" id="SSF55874">
    <property type="entry name" value="ATPase domain of HSP90 chaperone/DNA topoisomerase II/histidine kinase"/>
    <property type="match status" value="1"/>
</dbReference>
<keyword evidence="9" id="KW-1133">Transmembrane helix</keyword>
<keyword evidence="7" id="KW-0067">ATP-binding</keyword>
<dbReference type="InterPro" id="IPR036097">
    <property type="entry name" value="HisK_dim/P_sf"/>
</dbReference>
<dbReference type="GO" id="GO:0005524">
    <property type="term" value="F:ATP binding"/>
    <property type="evidence" value="ECO:0007669"/>
    <property type="project" value="UniProtKB-KW"/>
</dbReference>
<keyword evidence="8" id="KW-0902">Two-component regulatory system</keyword>
<evidence type="ECO:0000313" key="12">
    <source>
        <dbReference type="Proteomes" id="UP000016570"/>
    </source>
</evidence>
<evidence type="ECO:0000256" key="6">
    <source>
        <dbReference type="ARBA" id="ARBA00022777"/>
    </source>
</evidence>
<feature type="transmembrane region" description="Helical" evidence="9">
    <location>
        <begin position="15"/>
        <end position="39"/>
    </location>
</feature>
<evidence type="ECO:0000256" key="2">
    <source>
        <dbReference type="ARBA" id="ARBA00012438"/>
    </source>
</evidence>
<dbReference type="InterPro" id="IPR003661">
    <property type="entry name" value="HisK_dim/P_dom"/>
</dbReference>
<dbReference type="AlphaFoldDB" id="U3A5B0"/>
<accession>U3A5B0</accession>
<dbReference type="SMART" id="SM00388">
    <property type="entry name" value="HisKA"/>
    <property type="match status" value="1"/>
</dbReference>
<organism evidence="11 12">
    <name type="scientific">Vibrio proteolyticus NBRC 13287</name>
    <dbReference type="NCBI Taxonomy" id="1219065"/>
    <lineage>
        <taxon>Bacteria</taxon>
        <taxon>Pseudomonadati</taxon>
        <taxon>Pseudomonadota</taxon>
        <taxon>Gammaproteobacteria</taxon>
        <taxon>Vibrionales</taxon>
        <taxon>Vibrionaceae</taxon>
        <taxon>Vibrio</taxon>
    </lineage>
</organism>
<dbReference type="Gene3D" id="1.10.287.130">
    <property type="match status" value="1"/>
</dbReference>
<feature type="transmembrane region" description="Helical" evidence="9">
    <location>
        <begin position="118"/>
        <end position="136"/>
    </location>
</feature>
<feature type="domain" description="Histidine kinase" evidence="10">
    <location>
        <begin position="265"/>
        <end position="470"/>
    </location>
</feature>
<dbReference type="CDD" id="cd00082">
    <property type="entry name" value="HisKA"/>
    <property type="match status" value="1"/>
</dbReference>
<comment type="caution">
    <text evidence="11">The sequence shown here is derived from an EMBL/GenBank/DDBJ whole genome shotgun (WGS) entry which is preliminary data.</text>
</comment>
<name>U3A5B0_VIBPR</name>
<keyword evidence="3" id="KW-0597">Phosphoprotein</keyword>
<dbReference type="STRING" id="1219065.VPR01S_15_00500"/>
<keyword evidence="5" id="KW-0547">Nucleotide-binding</keyword>
<keyword evidence="9" id="KW-0812">Transmembrane</keyword>
<keyword evidence="6 11" id="KW-0418">Kinase</keyword>
<keyword evidence="12" id="KW-1185">Reference proteome</keyword>
<dbReference type="InterPro" id="IPR004358">
    <property type="entry name" value="Sig_transdc_His_kin-like_C"/>
</dbReference>
<comment type="catalytic activity">
    <reaction evidence="1">
        <text>ATP + protein L-histidine = ADP + protein N-phospho-L-histidine.</text>
        <dbReference type="EC" id="2.7.13.3"/>
    </reaction>
</comment>
<dbReference type="CDD" id="cd00075">
    <property type="entry name" value="HATPase"/>
    <property type="match status" value="1"/>
</dbReference>
<evidence type="ECO:0000256" key="8">
    <source>
        <dbReference type="ARBA" id="ARBA00023012"/>
    </source>
</evidence>
<evidence type="ECO:0000256" key="5">
    <source>
        <dbReference type="ARBA" id="ARBA00022741"/>
    </source>
</evidence>
<evidence type="ECO:0000259" key="10">
    <source>
        <dbReference type="PROSITE" id="PS50109"/>
    </source>
</evidence>